<feature type="transmembrane region" description="Helical" evidence="1">
    <location>
        <begin position="149"/>
        <end position="170"/>
    </location>
</feature>
<dbReference type="AlphaFoldDB" id="A0AAD4NB67"/>
<dbReference type="Proteomes" id="UP001201812">
    <property type="component" value="Unassembled WGS sequence"/>
</dbReference>
<keyword evidence="1" id="KW-0472">Membrane</keyword>
<feature type="transmembrane region" description="Helical" evidence="1">
    <location>
        <begin position="117"/>
        <end position="137"/>
    </location>
</feature>
<accession>A0AAD4NB67</accession>
<dbReference type="EMBL" id="JAKKPZ010000008">
    <property type="protein sequence ID" value="KAI1718075.1"/>
    <property type="molecule type" value="Genomic_DNA"/>
</dbReference>
<name>A0AAD4NB67_9BILA</name>
<keyword evidence="1" id="KW-0812">Transmembrane</keyword>
<comment type="caution">
    <text evidence="2">The sequence shown here is derived from an EMBL/GenBank/DDBJ whole genome shotgun (WGS) entry which is preliminary data.</text>
</comment>
<sequence length="225" mass="25815">MVWKEALLTQTTDGAAENKDKEELNSLYDDTDFDNEEFEHSIEYCTINLNNSLYDDVSEVKDCVQFICLAVKYKLMIQGYIKNVCSGMNICGSVCFFYMLRGFHAKNIKNMAVQKTLIFEICFTIIPNYFSFFFINFVGESSSNFAGPYVWMLNSLDVMCCSFLYSALFLRRNPFRCVQGLFVKVEVSVQGQIPNNNSTTSRSLPLFQRRKNWVADGNTNTALQS</sequence>
<organism evidence="2 3">
    <name type="scientific">Ditylenchus destructor</name>
    <dbReference type="NCBI Taxonomy" id="166010"/>
    <lineage>
        <taxon>Eukaryota</taxon>
        <taxon>Metazoa</taxon>
        <taxon>Ecdysozoa</taxon>
        <taxon>Nematoda</taxon>
        <taxon>Chromadorea</taxon>
        <taxon>Rhabditida</taxon>
        <taxon>Tylenchina</taxon>
        <taxon>Tylenchomorpha</taxon>
        <taxon>Sphaerularioidea</taxon>
        <taxon>Anguinidae</taxon>
        <taxon>Anguininae</taxon>
        <taxon>Ditylenchus</taxon>
    </lineage>
</organism>
<evidence type="ECO:0000313" key="3">
    <source>
        <dbReference type="Proteomes" id="UP001201812"/>
    </source>
</evidence>
<proteinExistence type="predicted"/>
<evidence type="ECO:0000256" key="1">
    <source>
        <dbReference type="SAM" id="Phobius"/>
    </source>
</evidence>
<evidence type="ECO:0000313" key="2">
    <source>
        <dbReference type="EMBL" id="KAI1718075.1"/>
    </source>
</evidence>
<keyword evidence="1" id="KW-1133">Transmembrane helix</keyword>
<protein>
    <submittedName>
        <fullName evidence="2">Uncharacterized protein</fullName>
    </submittedName>
</protein>
<keyword evidence="3" id="KW-1185">Reference proteome</keyword>
<reference evidence="2" key="1">
    <citation type="submission" date="2022-01" db="EMBL/GenBank/DDBJ databases">
        <title>Genome Sequence Resource for Two Populations of Ditylenchus destructor, the Migratory Endoparasitic Phytonematode.</title>
        <authorList>
            <person name="Zhang H."/>
            <person name="Lin R."/>
            <person name="Xie B."/>
        </authorList>
    </citation>
    <scope>NUCLEOTIDE SEQUENCE</scope>
    <source>
        <strain evidence="2">BazhouSP</strain>
    </source>
</reference>
<gene>
    <name evidence="2" type="ORF">DdX_06489</name>
</gene>